<name>A0ABY8UTF6_9BACI</name>
<feature type="transmembrane region" description="Helical" evidence="1">
    <location>
        <begin position="130"/>
        <end position="148"/>
    </location>
</feature>
<sequence length="153" mass="17696">MSKIPSLSSDWEEFKSHVYGFVVDVASETNTKAALLSAVKKEFGTPEEVAKQWKDLELVSAYRRNSDQVTRYLPLVTSLSCIALAMFTPFHYAPIGLLFLFISLYAVLTKHPFLFSYYKKRPSKVYKKGPFWVYTSFCVSLGLAFFYMEWWLP</sequence>
<evidence type="ECO:0000256" key="1">
    <source>
        <dbReference type="SAM" id="Phobius"/>
    </source>
</evidence>
<dbReference type="Proteomes" id="UP001236652">
    <property type="component" value="Chromosome"/>
</dbReference>
<proteinExistence type="predicted"/>
<organism evidence="2 3">
    <name type="scientific">Pontibacillus chungwhensis</name>
    <dbReference type="NCBI Taxonomy" id="265426"/>
    <lineage>
        <taxon>Bacteria</taxon>
        <taxon>Bacillati</taxon>
        <taxon>Bacillota</taxon>
        <taxon>Bacilli</taxon>
        <taxon>Bacillales</taxon>
        <taxon>Bacillaceae</taxon>
        <taxon>Pontibacillus</taxon>
    </lineage>
</organism>
<evidence type="ECO:0000313" key="3">
    <source>
        <dbReference type="Proteomes" id="UP001236652"/>
    </source>
</evidence>
<accession>A0ABY8UTF6</accession>
<protein>
    <submittedName>
        <fullName evidence="2">Uncharacterized protein</fullName>
    </submittedName>
</protein>
<feature type="transmembrane region" description="Helical" evidence="1">
    <location>
        <begin position="98"/>
        <end position="118"/>
    </location>
</feature>
<keyword evidence="1" id="KW-0472">Membrane</keyword>
<reference evidence="2 3" key="1">
    <citation type="submission" date="2023-05" db="EMBL/GenBank/DDBJ databases">
        <title>Comparative genomics reveals the evidence of polycyclic aromatic hydrocarbons degradation in moderately halophilic genus Pontibacillus.</title>
        <authorList>
            <person name="Yang H."/>
            <person name="Qian Z."/>
        </authorList>
    </citation>
    <scope>NUCLEOTIDE SEQUENCE [LARGE SCALE GENOMIC DNA]</scope>
    <source>
        <strain evidence="3">HN14</strain>
    </source>
</reference>
<dbReference type="EMBL" id="CP126446">
    <property type="protein sequence ID" value="WIF96784.1"/>
    <property type="molecule type" value="Genomic_DNA"/>
</dbReference>
<keyword evidence="1" id="KW-0812">Transmembrane</keyword>
<keyword evidence="3" id="KW-1185">Reference proteome</keyword>
<feature type="transmembrane region" description="Helical" evidence="1">
    <location>
        <begin position="72"/>
        <end position="92"/>
    </location>
</feature>
<gene>
    <name evidence="2" type="ORF">QNI29_13610</name>
</gene>
<keyword evidence="1" id="KW-1133">Transmembrane helix</keyword>
<dbReference type="RefSeq" id="WP_231417050.1">
    <property type="nucleotide sequence ID" value="NZ_CP126446.1"/>
</dbReference>
<evidence type="ECO:0000313" key="2">
    <source>
        <dbReference type="EMBL" id="WIF96784.1"/>
    </source>
</evidence>